<dbReference type="SMART" id="SM00342">
    <property type="entry name" value="HTH_ARAC"/>
    <property type="match status" value="1"/>
</dbReference>
<evidence type="ECO:0000259" key="4">
    <source>
        <dbReference type="PROSITE" id="PS01124"/>
    </source>
</evidence>
<dbReference type="Gene3D" id="1.10.10.60">
    <property type="entry name" value="Homeodomain-like"/>
    <property type="match status" value="2"/>
</dbReference>
<dbReference type="PROSITE" id="PS01124">
    <property type="entry name" value="HTH_ARAC_FAMILY_2"/>
    <property type="match status" value="1"/>
</dbReference>
<comment type="caution">
    <text evidence="5">The sequence shown here is derived from an EMBL/GenBank/DDBJ whole genome shotgun (WGS) entry which is preliminary data.</text>
</comment>
<gene>
    <name evidence="5" type="ORF">H9926_01595</name>
</gene>
<keyword evidence="3" id="KW-0804">Transcription</keyword>
<keyword evidence="1" id="KW-0805">Transcription regulation</keyword>
<dbReference type="InterPro" id="IPR009057">
    <property type="entry name" value="Homeodomain-like_sf"/>
</dbReference>
<name>A0A9D2TQC7_9FIRM</name>
<dbReference type="SUPFAM" id="SSF46689">
    <property type="entry name" value="Homeodomain-like"/>
    <property type="match status" value="2"/>
</dbReference>
<dbReference type="PANTHER" id="PTHR43280:SF28">
    <property type="entry name" value="HTH-TYPE TRANSCRIPTIONAL ACTIVATOR RHAS"/>
    <property type="match status" value="1"/>
</dbReference>
<dbReference type="InterPro" id="IPR018060">
    <property type="entry name" value="HTH_AraC"/>
</dbReference>
<dbReference type="Proteomes" id="UP000823922">
    <property type="component" value="Unassembled WGS sequence"/>
</dbReference>
<dbReference type="PANTHER" id="PTHR43280">
    <property type="entry name" value="ARAC-FAMILY TRANSCRIPTIONAL REGULATOR"/>
    <property type="match status" value="1"/>
</dbReference>
<organism evidence="5 6">
    <name type="scientific">Candidatus Eisenbergiella intestinigallinarum</name>
    <dbReference type="NCBI Taxonomy" id="2838549"/>
    <lineage>
        <taxon>Bacteria</taxon>
        <taxon>Bacillati</taxon>
        <taxon>Bacillota</taxon>
        <taxon>Clostridia</taxon>
        <taxon>Lachnospirales</taxon>
        <taxon>Lachnospiraceae</taxon>
        <taxon>Eisenbergiella</taxon>
    </lineage>
</organism>
<reference evidence="5" key="2">
    <citation type="submission" date="2021-04" db="EMBL/GenBank/DDBJ databases">
        <authorList>
            <person name="Gilroy R."/>
        </authorList>
    </citation>
    <scope>NUCLEOTIDE SEQUENCE</scope>
    <source>
        <strain evidence="5">ChiBcec1-1630</strain>
    </source>
</reference>
<evidence type="ECO:0000256" key="1">
    <source>
        <dbReference type="ARBA" id="ARBA00023015"/>
    </source>
</evidence>
<accession>A0A9D2TQC7</accession>
<reference evidence="5" key="1">
    <citation type="journal article" date="2021" name="PeerJ">
        <title>Extensive microbial diversity within the chicken gut microbiome revealed by metagenomics and culture.</title>
        <authorList>
            <person name="Gilroy R."/>
            <person name="Ravi A."/>
            <person name="Getino M."/>
            <person name="Pursley I."/>
            <person name="Horton D.L."/>
            <person name="Alikhan N.F."/>
            <person name="Baker D."/>
            <person name="Gharbi K."/>
            <person name="Hall N."/>
            <person name="Watson M."/>
            <person name="Adriaenssens E.M."/>
            <person name="Foster-Nyarko E."/>
            <person name="Jarju S."/>
            <person name="Secka A."/>
            <person name="Antonio M."/>
            <person name="Oren A."/>
            <person name="Chaudhuri R.R."/>
            <person name="La Ragione R."/>
            <person name="Hildebrand F."/>
            <person name="Pallen M.J."/>
        </authorList>
    </citation>
    <scope>NUCLEOTIDE SEQUENCE</scope>
    <source>
        <strain evidence="5">ChiBcec1-1630</strain>
    </source>
</reference>
<dbReference type="GO" id="GO:0043565">
    <property type="term" value="F:sequence-specific DNA binding"/>
    <property type="evidence" value="ECO:0007669"/>
    <property type="project" value="InterPro"/>
</dbReference>
<dbReference type="Pfam" id="PF12833">
    <property type="entry name" value="HTH_18"/>
    <property type="match status" value="1"/>
</dbReference>
<keyword evidence="2" id="KW-0238">DNA-binding</keyword>
<feature type="domain" description="HTH araC/xylS-type" evidence="4">
    <location>
        <begin position="185"/>
        <end position="282"/>
    </location>
</feature>
<proteinExistence type="predicted"/>
<dbReference type="AlphaFoldDB" id="A0A9D2TQC7"/>
<dbReference type="GO" id="GO:0003700">
    <property type="term" value="F:DNA-binding transcription factor activity"/>
    <property type="evidence" value="ECO:0007669"/>
    <property type="project" value="InterPro"/>
</dbReference>
<protein>
    <submittedName>
        <fullName evidence="5">AraC family transcriptional regulator</fullName>
    </submittedName>
</protein>
<evidence type="ECO:0000256" key="3">
    <source>
        <dbReference type="ARBA" id="ARBA00023163"/>
    </source>
</evidence>
<dbReference type="SUPFAM" id="SSF51215">
    <property type="entry name" value="Regulatory protein AraC"/>
    <property type="match status" value="1"/>
</dbReference>
<dbReference type="InterPro" id="IPR037923">
    <property type="entry name" value="HTH-like"/>
</dbReference>
<evidence type="ECO:0000313" key="6">
    <source>
        <dbReference type="Proteomes" id="UP000823922"/>
    </source>
</evidence>
<evidence type="ECO:0000256" key="2">
    <source>
        <dbReference type="ARBA" id="ARBA00023125"/>
    </source>
</evidence>
<evidence type="ECO:0000313" key="5">
    <source>
        <dbReference type="EMBL" id="HJC86696.1"/>
    </source>
</evidence>
<sequence length="289" mass="33064">MNEIHRKILSILDRDVICELKNAENHIPESLLFHNHDGCEIYLFLNGDVNYYTESNGKKLERGDLILTRAYAFHGSVLVSPALHDRIVINIRESVLSGLGSPETDLSECFLRTPSCELNLLHLEEDDIRRFTELARQLQAELLKHPWGSDVMSRALLQQLLVMIGRLTVIDRPQEYPGIMPDFLAETFSYIEDHLCEEITLKQLSEHVHHNGTYLSRCFKKLSGASLTQYILAKRIALAQKLLREGHSPYDACELSGFNNYSNFSRSFSRQAGCSPREYQKAVSGLWKK</sequence>
<dbReference type="EMBL" id="DWVS01000031">
    <property type="protein sequence ID" value="HJC86696.1"/>
    <property type="molecule type" value="Genomic_DNA"/>
</dbReference>